<evidence type="ECO:0000313" key="3">
    <source>
        <dbReference type="Proteomes" id="UP001165060"/>
    </source>
</evidence>
<organism evidence="2 3">
    <name type="scientific">Tetraparma gracilis</name>
    <dbReference type="NCBI Taxonomy" id="2962635"/>
    <lineage>
        <taxon>Eukaryota</taxon>
        <taxon>Sar</taxon>
        <taxon>Stramenopiles</taxon>
        <taxon>Ochrophyta</taxon>
        <taxon>Bolidophyceae</taxon>
        <taxon>Parmales</taxon>
        <taxon>Triparmaceae</taxon>
        <taxon>Tetraparma</taxon>
    </lineage>
</organism>
<feature type="region of interest" description="Disordered" evidence="1">
    <location>
        <begin position="149"/>
        <end position="188"/>
    </location>
</feature>
<evidence type="ECO:0000313" key="2">
    <source>
        <dbReference type="EMBL" id="GMI19136.1"/>
    </source>
</evidence>
<proteinExistence type="predicted"/>
<accession>A0ABQ6M436</accession>
<comment type="caution">
    <text evidence="2">The sequence shown here is derived from an EMBL/GenBank/DDBJ whole genome shotgun (WGS) entry which is preliminary data.</text>
</comment>
<protein>
    <submittedName>
        <fullName evidence="2">Uncharacterized protein</fullName>
    </submittedName>
</protein>
<keyword evidence="3" id="KW-1185">Reference proteome</keyword>
<dbReference type="Proteomes" id="UP001165060">
    <property type="component" value="Unassembled WGS sequence"/>
</dbReference>
<reference evidence="2 3" key="1">
    <citation type="journal article" date="2023" name="Commun. Biol.">
        <title>Genome analysis of Parmales, the sister group of diatoms, reveals the evolutionary specialization of diatoms from phago-mixotrophs to photoautotrophs.</title>
        <authorList>
            <person name="Ban H."/>
            <person name="Sato S."/>
            <person name="Yoshikawa S."/>
            <person name="Yamada K."/>
            <person name="Nakamura Y."/>
            <person name="Ichinomiya M."/>
            <person name="Sato N."/>
            <person name="Blanc-Mathieu R."/>
            <person name="Endo H."/>
            <person name="Kuwata A."/>
            <person name="Ogata H."/>
        </authorList>
    </citation>
    <scope>NUCLEOTIDE SEQUENCE [LARGE SCALE GENOMIC DNA]</scope>
</reference>
<gene>
    <name evidence="2" type="ORF">TeGR_g14964</name>
</gene>
<evidence type="ECO:0000256" key="1">
    <source>
        <dbReference type="SAM" id="MobiDB-lite"/>
    </source>
</evidence>
<dbReference type="EMBL" id="BRYB01002412">
    <property type="protein sequence ID" value="GMI19136.1"/>
    <property type="molecule type" value="Genomic_DNA"/>
</dbReference>
<sequence length="311" mass="32030">MPPPPPLQTVPPDALVLSALASHRAHLALTSSPSAKPPNSKSILRALTAHHPDWKLTQQRLVKVLKREGCDENDAACANAAWAANDASFSSAASYTSASDAPAVMSPATRKRVGEVDGPVAQRNVLGSRLRPRAALSFVYGAAKALRSPAAKSAGRTEKGEGEEEDPTFVPRADLASDGEGAGPAEPWTRARAAPVEVEEVVLPPKKARRKRTKARKVPVAVLSPVAVAEVPGGPSEPEGKAPLEPFLAVSPITSPGPAAASPAAAAPAAAPDVAADLAGELLAASREPGEVYRGGEDREQTQCFAGCAVM</sequence>
<name>A0ABQ6M436_9STRA</name>